<reference evidence="3" key="1">
    <citation type="submission" date="2017-07" db="EMBL/GenBank/DDBJ databases">
        <authorList>
            <person name="Varghese N."/>
            <person name="Submissions S."/>
        </authorList>
    </citation>
    <scope>NUCLEOTIDE SEQUENCE [LARGE SCALE GENOMIC DNA]</scope>
    <source>
        <strain evidence="3">NLAE-zl-C134</strain>
    </source>
</reference>
<dbReference type="PROSITE" id="PS51197">
    <property type="entry name" value="HTH_RRF2_2"/>
    <property type="match status" value="1"/>
</dbReference>
<protein>
    <submittedName>
        <fullName evidence="2">Rrf2 family protein</fullName>
    </submittedName>
</protein>
<dbReference type="GO" id="GO:0003700">
    <property type="term" value="F:DNA-binding transcription factor activity"/>
    <property type="evidence" value="ECO:0007669"/>
    <property type="project" value="TreeGrafter"/>
</dbReference>
<name>A0A316A131_9FIRM</name>
<dbReference type="NCBIfam" id="TIGR00738">
    <property type="entry name" value="rrf2_super"/>
    <property type="match status" value="1"/>
</dbReference>
<dbReference type="EMBL" id="UHJJ01000002">
    <property type="protein sequence ID" value="SUQ12805.1"/>
    <property type="molecule type" value="Genomic_DNA"/>
</dbReference>
<proteinExistence type="predicted"/>
<dbReference type="SUPFAM" id="SSF46785">
    <property type="entry name" value="Winged helix' DNA-binding domain"/>
    <property type="match status" value="1"/>
</dbReference>
<dbReference type="OrthoDB" id="9808360at2"/>
<dbReference type="InterPro" id="IPR036388">
    <property type="entry name" value="WH-like_DNA-bd_sf"/>
</dbReference>
<dbReference type="AlphaFoldDB" id="A0A316A131"/>
<gene>
    <name evidence="2" type="ORF">SAMN05216529_10219</name>
</gene>
<keyword evidence="3" id="KW-1185">Reference proteome</keyword>
<dbReference type="GO" id="GO:0005829">
    <property type="term" value="C:cytosol"/>
    <property type="evidence" value="ECO:0007669"/>
    <property type="project" value="TreeGrafter"/>
</dbReference>
<dbReference type="Gene3D" id="1.10.10.10">
    <property type="entry name" value="Winged helix-like DNA-binding domain superfamily/Winged helix DNA-binding domain"/>
    <property type="match status" value="1"/>
</dbReference>
<keyword evidence="1" id="KW-0238">DNA-binding</keyword>
<sequence>MKFSKKSRYGLRALIDLSVNSKKDHVALSSIAERNGISLQYLEQAFASLRRAEIVKSIKGPQGGYLLNDKAENITVASILQALDGNYRIEPEESLEDGSQPEIIQTIQKVIIDKVNEELDEILKNITLEDLEKEYLAYSGYEQDMYYI</sequence>
<organism evidence="2 3">
    <name type="scientific">Faecalicatena contorta</name>
    <dbReference type="NCBI Taxonomy" id="39482"/>
    <lineage>
        <taxon>Bacteria</taxon>
        <taxon>Bacillati</taxon>
        <taxon>Bacillota</taxon>
        <taxon>Clostridia</taxon>
        <taxon>Lachnospirales</taxon>
        <taxon>Lachnospiraceae</taxon>
        <taxon>Faecalicatena</taxon>
    </lineage>
</organism>
<dbReference type="PANTHER" id="PTHR33221">
    <property type="entry name" value="WINGED HELIX-TURN-HELIX TRANSCRIPTIONAL REGULATOR, RRF2 FAMILY"/>
    <property type="match status" value="1"/>
</dbReference>
<evidence type="ECO:0000313" key="2">
    <source>
        <dbReference type="EMBL" id="SUQ12805.1"/>
    </source>
</evidence>
<accession>A0A316A131</accession>
<dbReference type="GO" id="GO:0003677">
    <property type="term" value="F:DNA binding"/>
    <property type="evidence" value="ECO:0007669"/>
    <property type="project" value="UniProtKB-KW"/>
</dbReference>
<dbReference type="PANTHER" id="PTHR33221:SF5">
    <property type="entry name" value="HTH-TYPE TRANSCRIPTIONAL REGULATOR ISCR"/>
    <property type="match status" value="1"/>
</dbReference>
<dbReference type="InterPro" id="IPR000944">
    <property type="entry name" value="Tscrpt_reg_Rrf2"/>
</dbReference>
<evidence type="ECO:0000313" key="3">
    <source>
        <dbReference type="Proteomes" id="UP000254051"/>
    </source>
</evidence>
<dbReference type="Pfam" id="PF02082">
    <property type="entry name" value="Rrf2"/>
    <property type="match status" value="1"/>
</dbReference>
<dbReference type="RefSeq" id="WP_109708838.1">
    <property type="nucleotide sequence ID" value="NZ_QGDS01000002.1"/>
</dbReference>
<dbReference type="InterPro" id="IPR036390">
    <property type="entry name" value="WH_DNA-bd_sf"/>
</dbReference>
<dbReference type="Proteomes" id="UP000254051">
    <property type="component" value="Unassembled WGS sequence"/>
</dbReference>
<evidence type="ECO:0000256" key="1">
    <source>
        <dbReference type="ARBA" id="ARBA00023125"/>
    </source>
</evidence>